<proteinExistence type="predicted"/>
<dbReference type="AlphaFoldDB" id="A0A3P6TPL8"/>
<reference evidence="3 4" key="1">
    <citation type="submission" date="2018-08" db="EMBL/GenBank/DDBJ databases">
        <authorList>
            <person name="Laetsch R D."/>
            <person name="Stevens L."/>
            <person name="Kumar S."/>
            <person name="Blaxter L. M."/>
        </authorList>
    </citation>
    <scope>NUCLEOTIDE SEQUENCE [LARGE SCALE GENOMIC DNA]</scope>
</reference>
<evidence type="ECO:0000256" key="1">
    <source>
        <dbReference type="SAM" id="Coils"/>
    </source>
</evidence>
<gene>
    <name evidence="3" type="ORF">NLS_LOCUS7051</name>
</gene>
<keyword evidence="1" id="KW-0175">Coiled coil</keyword>
<evidence type="ECO:0000313" key="3">
    <source>
        <dbReference type="EMBL" id="VDK85273.1"/>
    </source>
</evidence>
<feature type="compositionally biased region" description="Basic and acidic residues" evidence="2">
    <location>
        <begin position="1"/>
        <end position="22"/>
    </location>
</feature>
<organism evidence="3 4">
    <name type="scientific">Litomosoides sigmodontis</name>
    <name type="common">Filarial nematode worm</name>
    <dbReference type="NCBI Taxonomy" id="42156"/>
    <lineage>
        <taxon>Eukaryota</taxon>
        <taxon>Metazoa</taxon>
        <taxon>Ecdysozoa</taxon>
        <taxon>Nematoda</taxon>
        <taxon>Chromadorea</taxon>
        <taxon>Rhabditida</taxon>
        <taxon>Spirurina</taxon>
        <taxon>Spiruromorpha</taxon>
        <taxon>Filarioidea</taxon>
        <taxon>Onchocercidae</taxon>
        <taxon>Litomosoides</taxon>
    </lineage>
</organism>
<feature type="region of interest" description="Disordered" evidence="2">
    <location>
        <begin position="1"/>
        <end position="24"/>
    </location>
</feature>
<sequence>MAGQGRDIRTTELEKSDKRMSKPTEVLKNLKNHFYKLSKKNKSDAASATLPIIRNADTASNTTDTSSTAANGTNSAASCSLESVRNAEPSQQTIINQNVEPAQSSVKSISTLMMNDQKSPSEVMDQLPQARASQSHLMSTDDAKDVVVDSNFYSSCFDYNGATNNIAKFKRLKALIDENEKTKKREEQLFVIKNQLLAKIDLVKKQIDEAMDHYRNIAHACHEKIEKEEIRQNELIMDLKERVDKLDDMCTDINNQVDDMTVTLSAAYNVSGSNALYIITACSVDFIISFLKQIYATAISITVHSTKAILAASNSISPTAAITKEKKVDALMPTSL</sequence>
<dbReference type="OrthoDB" id="5860420at2759"/>
<dbReference type="EMBL" id="UYRX01000681">
    <property type="protein sequence ID" value="VDK85273.1"/>
    <property type="molecule type" value="Genomic_DNA"/>
</dbReference>
<evidence type="ECO:0000256" key="2">
    <source>
        <dbReference type="SAM" id="MobiDB-lite"/>
    </source>
</evidence>
<accession>A0A3P6TPL8</accession>
<evidence type="ECO:0000313" key="4">
    <source>
        <dbReference type="Proteomes" id="UP000277928"/>
    </source>
</evidence>
<name>A0A3P6TPL8_LITSI</name>
<dbReference type="Proteomes" id="UP000277928">
    <property type="component" value="Unassembled WGS sequence"/>
</dbReference>
<protein>
    <submittedName>
        <fullName evidence="3">Uncharacterized protein</fullName>
    </submittedName>
</protein>
<keyword evidence="4" id="KW-1185">Reference proteome</keyword>
<feature type="coiled-coil region" evidence="1">
    <location>
        <begin position="169"/>
        <end position="256"/>
    </location>
</feature>